<evidence type="ECO:0000256" key="2">
    <source>
        <dbReference type="ARBA" id="ARBA00004651"/>
    </source>
</evidence>
<comment type="caution">
    <text evidence="15">The sequence shown here is derived from an EMBL/GenBank/DDBJ whole genome shotgun (WGS) entry which is preliminary data.</text>
</comment>
<keyword evidence="10 13" id="KW-1133">Transmembrane helix</keyword>
<dbReference type="GO" id="GO:0046872">
    <property type="term" value="F:metal ion binding"/>
    <property type="evidence" value="ECO:0007669"/>
    <property type="project" value="UniProtKB-KW"/>
</dbReference>
<name>A0A1G1X616_9BACT</name>
<evidence type="ECO:0000256" key="1">
    <source>
        <dbReference type="ARBA" id="ARBA00001947"/>
    </source>
</evidence>
<dbReference type="InterPro" id="IPR044537">
    <property type="entry name" value="Rip2-like"/>
</dbReference>
<accession>A0A1G1X616</accession>
<comment type="cofactor">
    <cofactor evidence="1">
        <name>Zn(2+)</name>
        <dbReference type="ChEBI" id="CHEBI:29105"/>
    </cofactor>
</comment>
<feature type="transmembrane region" description="Helical" evidence="13">
    <location>
        <begin position="170"/>
        <end position="192"/>
    </location>
</feature>
<dbReference type="InterPro" id="IPR008915">
    <property type="entry name" value="Peptidase_M50"/>
</dbReference>
<dbReference type="GO" id="GO:0008237">
    <property type="term" value="F:metallopeptidase activity"/>
    <property type="evidence" value="ECO:0007669"/>
    <property type="project" value="UniProtKB-KW"/>
</dbReference>
<dbReference type="CDD" id="cd06158">
    <property type="entry name" value="S2P-M50_like_1"/>
    <property type="match status" value="1"/>
</dbReference>
<keyword evidence="7" id="KW-0479">Metal-binding</keyword>
<comment type="similarity">
    <text evidence="3">Belongs to the peptidase M50B family.</text>
</comment>
<evidence type="ECO:0000256" key="9">
    <source>
        <dbReference type="ARBA" id="ARBA00022833"/>
    </source>
</evidence>
<evidence type="ECO:0000256" key="8">
    <source>
        <dbReference type="ARBA" id="ARBA00022801"/>
    </source>
</evidence>
<proteinExistence type="inferred from homology"/>
<gene>
    <name evidence="15" type="ORF">A3E36_01950</name>
</gene>
<reference evidence="15 16" key="1">
    <citation type="journal article" date="2016" name="Nat. Commun.">
        <title>Thousands of microbial genomes shed light on interconnected biogeochemical processes in an aquifer system.</title>
        <authorList>
            <person name="Anantharaman K."/>
            <person name="Brown C.T."/>
            <person name="Hug L.A."/>
            <person name="Sharon I."/>
            <person name="Castelle C.J."/>
            <person name="Probst A.J."/>
            <person name="Thomas B.C."/>
            <person name="Singh A."/>
            <person name="Wilkins M.J."/>
            <person name="Karaoz U."/>
            <person name="Brodie E.L."/>
            <person name="Williams K.H."/>
            <person name="Hubbard S.S."/>
            <person name="Banfield J.F."/>
        </authorList>
    </citation>
    <scope>NUCLEOTIDE SEQUENCE [LARGE SCALE GENOMIC DNA]</scope>
</reference>
<evidence type="ECO:0000256" key="11">
    <source>
        <dbReference type="ARBA" id="ARBA00023049"/>
    </source>
</evidence>
<feature type="domain" description="Peptidase M50" evidence="14">
    <location>
        <begin position="130"/>
        <end position="187"/>
    </location>
</feature>
<evidence type="ECO:0000313" key="16">
    <source>
        <dbReference type="Proteomes" id="UP000177941"/>
    </source>
</evidence>
<feature type="transmembrane region" description="Helical" evidence="13">
    <location>
        <begin position="99"/>
        <end position="122"/>
    </location>
</feature>
<keyword evidence="6 13" id="KW-0812">Transmembrane</keyword>
<organism evidence="15 16">
    <name type="scientific">Candidatus Andersenbacteria bacterium RIFCSPHIGHO2_12_FULL_45_11b</name>
    <dbReference type="NCBI Taxonomy" id="1797282"/>
    <lineage>
        <taxon>Bacteria</taxon>
        <taxon>Candidatus Anderseniibacteriota</taxon>
    </lineage>
</organism>
<evidence type="ECO:0000256" key="3">
    <source>
        <dbReference type="ARBA" id="ARBA00007931"/>
    </source>
</evidence>
<protein>
    <recommendedName>
        <fullName evidence="14">Peptidase M50 domain-containing protein</fullName>
    </recommendedName>
</protein>
<dbReference type="Pfam" id="PF02163">
    <property type="entry name" value="Peptidase_M50"/>
    <property type="match status" value="2"/>
</dbReference>
<keyword evidence="12 13" id="KW-0472">Membrane</keyword>
<keyword evidence="4" id="KW-1003">Cell membrane</keyword>
<feature type="transmembrane region" description="Helical" evidence="13">
    <location>
        <begin position="198"/>
        <end position="217"/>
    </location>
</feature>
<evidence type="ECO:0000256" key="7">
    <source>
        <dbReference type="ARBA" id="ARBA00022723"/>
    </source>
</evidence>
<evidence type="ECO:0000256" key="13">
    <source>
        <dbReference type="SAM" id="Phobius"/>
    </source>
</evidence>
<evidence type="ECO:0000313" key="15">
    <source>
        <dbReference type="EMBL" id="OGY35439.1"/>
    </source>
</evidence>
<feature type="domain" description="Peptidase M50" evidence="14">
    <location>
        <begin position="17"/>
        <end position="119"/>
    </location>
</feature>
<evidence type="ECO:0000256" key="4">
    <source>
        <dbReference type="ARBA" id="ARBA00022475"/>
    </source>
</evidence>
<dbReference type="PANTHER" id="PTHR35864">
    <property type="entry name" value="ZINC METALLOPROTEASE MJ0611-RELATED"/>
    <property type="match status" value="1"/>
</dbReference>
<dbReference type="InterPro" id="IPR052348">
    <property type="entry name" value="Metallopeptidase_M50B"/>
</dbReference>
<keyword evidence="8" id="KW-0378">Hydrolase</keyword>
<dbReference type="EMBL" id="MHHS01000050">
    <property type="protein sequence ID" value="OGY35439.1"/>
    <property type="molecule type" value="Genomic_DNA"/>
</dbReference>
<feature type="transmembrane region" description="Helical" evidence="13">
    <location>
        <begin position="128"/>
        <end position="149"/>
    </location>
</feature>
<dbReference type="GO" id="GO:0005886">
    <property type="term" value="C:plasma membrane"/>
    <property type="evidence" value="ECO:0007669"/>
    <property type="project" value="UniProtKB-SubCell"/>
</dbReference>
<evidence type="ECO:0000256" key="6">
    <source>
        <dbReference type="ARBA" id="ARBA00022692"/>
    </source>
</evidence>
<dbReference type="Proteomes" id="UP000177941">
    <property type="component" value="Unassembled WGS sequence"/>
</dbReference>
<comment type="subcellular location">
    <subcellularLocation>
        <location evidence="2">Cell membrane</location>
        <topology evidence="2">Multi-pass membrane protein</topology>
    </subcellularLocation>
</comment>
<dbReference type="PANTHER" id="PTHR35864:SF1">
    <property type="entry name" value="ZINC METALLOPROTEASE YWHC-RELATED"/>
    <property type="match status" value="1"/>
</dbReference>
<keyword evidence="11" id="KW-0482">Metalloprotease</keyword>
<dbReference type="AlphaFoldDB" id="A0A1G1X616"/>
<keyword evidence="9" id="KW-0862">Zinc</keyword>
<evidence type="ECO:0000256" key="10">
    <source>
        <dbReference type="ARBA" id="ARBA00022989"/>
    </source>
</evidence>
<dbReference type="GO" id="GO:0006508">
    <property type="term" value="P:proteolysis"/>
    <property type="evidence" value="ECO:0007669"/>
    <property type="project" value="UniProtKB-KW"/>
</dbReference>
<keyword evidence="5" id="KW-0645">Protease</keyword>
<evidence type="ECO:0000256" key="5">
    <source>
        <dbReference type="ARBA" id="ARBA00022670"/>
    </source>
</evidence>
<feature type="transmembrane region" description="Helical" evidence="13">
    <location>
        <begin position="59"/>
        <end position="78"/>
    </location>
</feature>
<sequence>MLAGATIPPELSVAASLLALGIGVIFHEVSHGWVANKLGDPTAKYAGRLSLNPIKHIDMWGTIIIPLLLIVSNAGFVFGWAKPVPVNYYNLKYGKWGPIIVALAGPATNFLILLLCGLLYRISPENTALPFLFLMIGLVNTILMLFNLVPIPPLDGSKILFLFLDKRPDIIARLEQYGMFILLGIIILLPGFLNQAVFVPAFMLTAAIMGVPLADLLQIL</sequence>
<evidence type="ECO:0000256" key="12">
    <source>
        <dbReference type="ARBA" id="ARBA00023136"/>
    </source>
</evidence>
<evidence type="ECO:0000259" key="14">
    <source>
        <dbReference type="Pfam" id="PF02163"/>
    </source>
</evidence>